<sequence length="328" mass="36923">MDICWFVVFSHLKESELLREWAHEVHDLPCTPDVPWMPYQEVNVEGKRVLCRTENFANSHAGFDSFLRGQRATSVLQQLAGEEMFLFKEKINYKLAGSGGFDPHIDANVYTHVKNIKHLTILAAVDNINAANGGLEVVSGSHRLNIPLGGDRCIASDWVESNVWTPAELDSGGILIFGSYLAHRSGANVSSKDRRAIYATYNCAAEGDLHDQYYSDRQKPWPATHMRESGKSYEEGRVRYAFGSPMLTVDSLRSSRPDRCRQAIYECQFQGGPFRGADLKGFEEDPLRDDMVSLRRWDDAAKLEGIEAITPRAGAYLDMIVTYLLHET</sequence>
<proteinExistence type="inferred from homology"/>
<evidence type="ECO:0000313" key="4">
    <source>
        <dbReference type="EMBL" id="KAJ5189642.1"/>
    </source>
</evidence>
<comment type="caution">
    <text evidence="4">The sequence shown here is derived from an EMBL/GenBank/DDBJ whole genome shotgun (WGS) entry which is preliminary data.</text>
</comment>
<dbReference type="Gene3D" id="2.60.120.620">
    <property type="entry name" value="q2cbj1_9rhob like domain"/>
    <property type="match status" value="1"/>
</dbReference>
<dbReference type="EMBL" id="JAPQKP010000005">
    <property type="protein sequence ID" value="KAJ5189642.1"/>
    <property type="molecule type" value="Genomic_DNA"/>
</dbReference>
<dbReference type="Proteomes" id="UP001150879">
    <property type="component" value="Unassembled WGS sequence"/>
</dbReference>
<dbReference type="GO" id="GO:0051213">
    <property type="term" value="F:dioxygenase activity"/>
    <property type="evidence" value="ECO:0007669"/>
    <property type="project" value="UniProtKB-KW"/>
</dbReference>
<dbReference type="Gene3D" id="1.10.3210.10">
    <property type="entry name" value="Hypothetical protein af1432"/>
    <property type="match status" value="1"/>
</dbReference>
<keyword evidence="4" id="KW-0560">Oxidoreductase</keyword>
<comment type="cofactor">
    <cofactor evidence="1">
        <name>Fe cation</name>
        <dbReference type="ChEBI" id="CHEBI:24875"/>
    </cofactor>
</comment>
<dbReference type="GO" id="GO:0046872">
    <property type="term" value="F:metal ion binding"/>
    <property type="evidence" value="ECO:0007669"/>
    <property type="project" value="UniProtKB-ARBA"/>
</dbReference>
<evidence type="ECO:0000313" key="5">
    <source>
        <dbReference type="Proteomes" id="UP001150879"/>
    </source>
</evidence>
<dbReference type="PANTHER" id="PTHR20883">
    <property type="entry name" value="PHYTANOYL-COA DIOXYGENASE DOMAIN CONTAINING 1"/>
    <property type="match status" value="1"/>
</dbReference>
<evidence type="ECO:0000256" key="1">
    <source>
        <dbReference type="ARBA" id="ARBA00001962"/>
    </source>
</evidence>
<keyword evidence="3" id="KW-0408">Iron</keyword>
<comment type="similarity">
    <text evidence="2">Belongs to the PhyH family.</text>
</comment>
<organism evidence="4 5">
    <name type="scientific">Penicillium cf. griseofulvum</name>
    <dbReference type="NCBI Taxonomy" id="2972120"/>
    <lineage>
        <taxon>Eukaryota</taxon>
        <taxon>Fungi</taxon>
        <taxon>Dikarya</taxon>
        <taxon>Ascomycota</taxon>
        <taxon>Pezizomycotina</taxon>
        <taxon>Eurotiomycetes</taxon>
        <taxon>Eurotiomycetidae</taxon>
        <taxon>Eurotiales</taxon>
        <taxon>Aspergillaceae</taxon>
        <taxon>Penicillium</taxon>
    </lineage>
</organism>
<reference evidence="4" key="1">
    <citation type="submission" date="2022-11" db="EMBL/GenBank/DDBJ databases">
        <authorList>
            <person name="Petersen C."/>
        </authorList>
    </citation>
    <scope>NUCLEOTIDE SEQUENCE</scope>
    <source>
        <strain evidence="4">IBT 16849</strain>
    </source>
</reference>
<dbReference type="PANTHER" id="PTHR20883:SF48">
    <property type="entry name" value="ECTOINE DIOXYGENASE"/>
    <property type="match status" value="1"/>
</dbReference>
<name>A0A9W9J4S6_9EURO</name>
<accession>A0A9W9J4S6</accession>
<dbReference type="Pfam" id="PF05721">
    <property type="entry name" value="PhyH"/>
    <property type="match status" value="1"/>
</dbReference>
<dbReference type="SUPFAM" id="SSF51197">
    <property type="entry name" value="Clavaminate synthase-like"/>
    <property type="match status" value="1"/>
</dbReference>
<reference evidence="4" key="2">
    <citation type="journal article" date="2023" name="IMA Fungus">
        <title>Comparative genomic study of the Penicillium genus elucidates a diverse pangenome and 15 lateral gene transfer events.</title>
        <authorList>
            <person name="Petersen C."/>
            <person name="Sorensen T."/>
            <person name="Nielsen M.R."/>
            <person name="Sondergaard T.E."/>
            <person name="Sorensen J.L."/>
            <person name="Fitzpatrick D.A."/>
            <person name="Frisvad J.C."/>
            <person name="Nielsen K.L."/>
        </authorList>
    </citation>
    <scope>NUCLEOTIDE SEQUENCE</scope>
    <source>
        <strain evidence="4">IBT 16849</strain>
    </source>
</reference>
<dbReference type="InterPro" id="IPR008775">
    <property type="entry name" value="Phytyl_CoA_dOase-like"/>
</dbReference>
<evidence type="ECO:0000256" key="2">
    <source>
        <dbReference type="ARBA" id="ARBA00005830"/>
    </source>
</evidence>
<gene>
    <name evidence="4" type="ORF">N7472_008656</name>
</gene>
<protein>
    <submittedName>
        <fullName evidence="4">Phytanoyl-CoA dioxygenase</fullName>
    </submittedName>
</protein>
<dbReference type="AlphaFoldDB" id="A0A9W9J4S6"/>
<keyword evidence="5" id="KW-1185">Reference proteome</keyword>
<keyword evidence="4" id="KW-0223">Dioxygenase</keyword>
<evidence type="ECO:0000256" key="3">
    <source>
        <dbReference type="ARBA" id="ARBA00023004"/>
    </source>
</evidence>